<sequence length="70" mass="7925">MSKNNESDELAEIIKGLEKMAGDLEGFKKDFKEGFDKVNSRLDAIDEKLGKSNGQILEQLKRINANLERN</sequence>
<organism evidence="1 2">
    <name type="scientific">Peribacillus simplex</name>
    <dbReference type="NCBI Taxonomy" id="1478"/>
    <lineage>
        <taxon>Bacteria</taxon>
        <taxon>Bacillati</taxon>
        <taxon>Bacillota</taxon>
        <taxon>Bacilli</taxon>
        <taxon>Bacillales</taxon>
        <taxon>Bacillaceae</taxon>
        <taxon>Peribacillus</taxon>
    </lineage>
</organism>
<evidence type="ECO:0000313" key="1">
    <source>
        <dbReference type="EMBL" id="SIR38245.1"/>
    </source>
</evidence>
<comment type="caution">
    <text evidence="1">The sequence shown here is derived from an EMBL/GenBank/DDBJ whole genome shotgun (WGS) entry which is preliminary data.</text>
</comment>
<protein>
    <submittedName>
        <fullName evidence="1">Uncharacterized protein</fullName>
    </submittedName>
</protein>
<dbReference type="AlphaFoldDB" id="A0A9X8R9T0"/>
<reference evidence="1 2" key="1">
    <citation type="submission" date="2017-01" db="EMBL/GenBank/DDBJ databases">
        <authorList>
            <person name="Varghese N."/>
            <person name="Submissions S."/>
        </authorList>
    </citation>
    <scope>NUCLEOTIDE SEQUENCE [LARGE SCALE GENOMIC DNA]</scope>
    <source>
        <strain evidence="1 2">RUG2-6</strain>
    </source>
</reference>
<evidence type="ECO:0000313" key="2">
    <source>
        <dbReference type="Proteomes" id="UP000185829"/>
    </source>
</evidence>
<accession>A0A9X8R9T0</accession>
<gene>
    <name evidence="1" type="ORF">SAMN05878482_103488</name>
</gene>
<proteinExistence type="predicted"/>
<dbReference type="Proteomes" id="UP000185829">
    <property type="component" value="Unassembled WGS sequence"/>
</dbReference>
<name>A0A9X8R9T0_9BACI</name>
<dbReference type="RefSeq" id="WP_076368428.1">
    <property type="nucleotide sequence ID" value="NZ_FTMX01000003.1"/>
</dbReference>
<dbReference type="EMBL" id="FTMX01000003">
    <property type="protein sequence ID" value="SIR38245.1"/>
    <property type="molecule type" value="Genomic_DNA"/>
</dbReference>